<evidence type="ECO:0000256" key="2">
    <source>
        <dbReference type="SAM" id="SignalP"/>
    </source>
</evidence>
<feature type="domain" description="BD-FAE-like" evidence="3">
    <location>
        <begin position="66"/>
        <end position="171"/>
    </location>
</feature>
<feature type="domain" description="BD-FAE-like" evidence="3">
    <location>
        <begin position="340"/>
        <end position="447"/>
    </location>
</feature>
<reference evidence="5" key="1">
    <citation type="submission" date="2017-04" db="EMBL/GenBank/DDBJ databases">
        <title>Function of individual gut microbiota members based on whole genome sequencing of pure cultures obtained from chicken caecum.</title>
        <authorList>
            <person name="Medvecky M."/>
            <person name="Cejkova D."/>
            <person name="Polansky O."/>
            <person name="Karasova D."/>
            <person name="Kubasova T."/>
            <person name="Cizek A."/>
            <person name="Rychlik I."/>
        </authorList>
    </citation>
    <scope>NUCLEOTIDE SEQUENCE [LARGE SCALE GENOMIC DNA]</scope>
    <source>
        <strain evidence="5">An42</strain>
    </source>
</reference>
<sequence>MKKLLFLISLCITIHANAWQRQAVWAKNKMPDAQLHQIAAMTNETNKAGFKANDHRGAYLEWYDTPPKEVANGGCMILISGGSYMSCCDVDLINLWRETFTKQGFQCVNFVYRTPRPEGLPIYQSAWEDGQRAVRLVRSQAKKRGYDPNKIGTVSMSAGSHLALMLATSSTIPAYTPIDALDSLPCNINYAIVNAPAYVTTDGETGTPAWLQGYGLDVKLSSCFKFDANTCPMSLHHGGIDIYSPNGSTLIYRKLRSMNIPSELHLYPNRGHGAFGLERGIEFLTQLGVTGVLKPEERIMDRYASDNSRREVIRQDVWVKGQMPNTQNHQLTPYIEWHFPKKQKTKAIQIIYSGGGYEGNNPNDFEVAPARRYLNDLGMTVVTLRYRTPRPKGLHKHITAWEDLQRTIRLVRSQAEKYGLDPSKIGIMGSSAGGHLTLMGVTSSLHNSYWPNDAIDRLPCNVQWGIGIYPAYALTDGSEDHNSTRGNDDSAILVPEFSFDINTAPMLFIHGDADGWASMNSVKVWEKMRAMGIQSELHTLALRSHCFQRQASPDTGSYTWLDRIADFLRDQKILE</sequence>
<feature type="chain" id="PRO_5040330975" description="BD-FAE-like domain-containing protein" evidence="2">
    <location>
        <begin position="19"/>
        <end position="575"/>
    </location>
</feature>
<dbReference type="InterPro" id="IPR049492">
    <property type="entry name" value="BD-FAE-like_dom"/>
</dbReference>
<evidence type="ECO:0000259" key="3">
    <source>
        <dbReference type="Pfam" id="PF20434"/>
    </source>
</evidence>
<dbReference type="SUPFAM" id="SSF53474">
    <property type="entry name" value="alpha/beta-Hydrolases"/>
    <property type="match status" value="2"/>
</dbReference>
<name>A0A9Q5SRC7_9BACT</name>
<keyword evidence="1" id="KW-0378">Hydrolase</keyword>
<keyword evidence="2" id="KW-0732">Signal</keyword>
<protein>
    <recommendedName>
        <fullName evidence="3">BD-FAE-like domain-containing protein</fullName>
    </recommendedName>
</protein>
<organism evidence="4 5">
    <name type="scientific">Parabacteroides johnsonii</name>
    <dbReference type="NCBI Taxonomy" id="387661"/>
    <lineage>
        <taxon>Bacteria</taxon>
        <taxon>Pseudomonadati</taxon>
        <taxon>Bacteroidota</taxon>
        <taxon>Bacteroidia</taxon>
        <taxon>Bacteroidales</taxon>
        <taxon>Tannerellaceae</taxon>
        <taxon>Parabacteroides</taxon>
    </lineage>
</organism>
<dbReference type="AlphaFoldDB" id="A0A9Q5SRC7"/>
<accession>A0A9Q5SRC7</accession>
<dbReference type="Pfam" id="PF20434">
    <property type="entry name" value="BD-FAE"/>
    <property type="match status" value="2"/>
</dbReference>
<dbReference type="InterPro" id="IPR029058">
    <property type="entry name" value="AB_hydrolase_fold"/>
</dbReference>
<dbReference type="EMBL" id="NFIJ01000011">
    <property type="protein sequence ID" value="OUO04672.1"/>
    <property type="molecule type" value="Genomic_DNA"/>
</dbReference>
<dbReference type="InterPro" id="IPR050300">
    <property type="entry name" value="GDXG_lipolytic_enzyme"/>
</dbReference>
<gene>
    <name evidence="4" type="ORF">B5F96_11255</name>
</gene>
<comment type="caution">
    <text evidence="4">The sequence shown here is derived from an EMBL/GenBank/DDBJ whole genome shotgun (WGS) entry which is preliminary data.</text>
</comment>
<evidence type="ECO:0000256" key="1">
    <source>
        <dbReference type="ARBA" id="ARBA00022801"/>
    </source>
</evidence>
<dbReference type="GO" id="GO:0016787">
    <property type="term" value="F:hydrolase activity"/>
    <property type="evidence" value="ECO:0007669"/>
    <property type="project" value="UniProtKB-KW"/>
</dbReference>
<dbReference type="Gene3D" id="3.40.50.1820">
    <property type="entry name" value="alpha/beta hydrolase"/>
    <property type="match status" value="2"/>
</dbReference>
<dbReference type="PANTHER" id="PTHR48081">
    <property type="entry name" value="AB HYDROLASE SUPERFAMILY PROTEIN C4A8.06C"/>
    <property type="match status" value="1"/>
</dbReference>
<evidence type="ECO:0000313" key="5">
    <source>
        <dbReference type="Proteomes" id="UP000195975"/>
    </source>
</evidence>
<proteinExistence type="predicted"/>
<feature type="signal peptide" evidence="2">
    <location>
        <begin position="1"/>
        <end position="18"/>
    </location>
</feature>
<evidence type="ECO:0000313" key="4">
    <source>
        <dbReference type="EMBL" id="OUO04672.1"/>
    </source>
</evidence>
<dbReference type="PANTHER" id="PTHR48081:SF6">
    <property type="entry name" value="PEPTIDASE S9 PROLYL OLIGOPEPTIDASE CATALYTIC DOMAIN-CONTAINING PROTEIN"/>
    <property type="match status" value="1"/>
</dbReference>
<dbReference type="RefSeq" id="WP_021862107.1">
    <property type="nucleotide sequence ID" value="NZ_CALVDK010000013.1"/>
</dbReference>
<dbReference type="Proteomes" id="UP000195975">
    <property type="component" value="Unassembled WGS sequence"/>
</dbReference>